<dbReference type="Gene3D" id="2.60.120.10">
    <property type="entry name" value="Jelly Rolls"/>
    <property type="match status" value="1"/>
</dbReference>
<protein>
    <submittedName>
        <fullName evidence="5">AraC-like DNA-binding protein</fullName>
    </submittedName>
</protein>
<keyword evidence="2" id="KW-0238">DNA-binding</keyword>
<proteinExistence type="predicted"/>
<evidence type="ECO:0000259" key="4">
    <source>
        <dbReference type="PROSITE" id="PS01124"/>
    </source>
</evidence>
<dbReference type="SUPFAM" id="SSF46689">
    <property type="entry name" value="Homeodomain-like"/>
    <property type="match status" value="1"/>
</dbReference>
<dbReference type="PROSITE" id="PS00041">
    <property type="entry name" value="HTH_ARAC_FAMILY_1"/>
    <property type="match status" value="1"/>
</dbReference>
<dbReference type="InterPro" id="IPR018062">
    <property type="entry name" value="HTH_AraC-typ_CS"/>
</dbReference>
<dbReference type="InterPro" id="IPR009057">
    <property type="entry name" value="Homeodomain-like_sf"/>
</dbReference>
<dbReference type="EMBL" id="JAASQL010000001">
    <property type="protein sequence ID" value="NIJ44770.1"/>
    <property type="molecule type" value="Genomic_DNA"/>
</dbReference>
<keyword evidence="1" id="KW-0805">Transcription regulation</keyword>
<dbReference type="InterPro" id="IPR020449">
    <property type="entry name" value="Tscrpt_reg_AraC-type_HTH"/>
</dbReference>
<organism evidence="5 6">
    <name type="scientific">Wenyingzhuangia heitensis</name>
    <dbReference type="NCBI Taxonomy" id="1487859"/>
    <lineage>
        <taxon>Bacteria</taxon>
        <taxon>Pseudomonadati</taxon>
        <taxon>Bacteroidota</taxon>
        <taxon>Flavobacteriia</taxon>
        <taxon>Flavobacteriales</taxon>
        <taxon>Flavobacteriaceae</taxon>
        <taxon>Wenyingzhuangia</taxon>
    </lineage>
</organism>
<evidence type="ECO:0000256" key="1">
    <source>
        <dbReference type="ARBA" id="ARBA00023015"/>
    </source>
</evidence>
<dbReference type="Proteomes" id="UP000745859">
    <property type="component" value="Unassembled WGS sequence"/>
</dbReference>
<dbReference type="InterPro" id="IPR014710">
    <property type="entry name" value="RmlC-like_jellyroll"/>
</dbReference>
<dbReference type="PROSITE" id="PS01124">
    <property type="entry name" value="HTH_ARAC_FAMILY_2"/>
    <property type="match status" value="1"/>
</dbReference>
<dbReference type="CDD" id="cd06124">
    <property type="entry name" value="cupin_NimR-like_N"/>
    <property type="match status" value="1"/>
</dbReference>
<reference evidence="5 6" key="1">
    <citation type="submission" date="2020-03" db="EMBL/GenBank/DDBJ databases">
        <title>Genomic Encyclopedia of Type Strains, Phase IV (KMG-IV): sequencing the most valuable type-strain genomes for metagenomic binning, comparative biology and taxonomic classification.</title>
        <authorList>
            <person name="Goeker M."/>
        </authorList>
    </citation>
    <scope>NUCLEOTIDE SEQUENCE [LARGE SCALE GENOMIC DNA]</scope>
    <source>
        <strain evidence="5 6">DSM 101599</strain>
    </source>
</reference>
<gene>
    <name evidence="5" type="ORF">FHR24_001209</name>
</gene>
<evidence type="ECO:0000313" key="6">
    <source>
        <dbReference type="Proteomes" id="UP000745859"/>
    </source>
</evidence>
<feature type="domain" description="HTH araC/xylS-type" evidence="4">
    <location>
        <begin position="163"/>
        <end position="258"/>
    </location>
</feature>
<keyword evidence="3" id="KW-0804">Transcription</keyword>
<dbReference type="SUPFAM" id="SSF51182">
    <property type="entry name" value="RmlC-like cupins"/>
    <property type="match status" value="1"/>
</dbReference>
<comment type="caution">
    <text evidence="5">The sequence shown here is derived from an EMBL/GenBank/DDBJ whole genome shotgun (WGS) entry which is preliminary data.</text>
</comment>
<dbReference type="PANTHER" id="PTHR11019:SF199">
    <property type="entry name" value="HTH-TYPE TRANSCRIPTIONAL REGULATOR NIMR"/>
    <property type="match status" value="1"/>
</dbReference>
<dbReference type="InterPro" id="IPR011051">
    <property type="entry name" value="RmlC_Cupin_sf"/>
</dbReference>
<dbReference type="InterPro" id="IPR018060">
    <property type="entry name" value="HTH_AraC"/>
</dbReference>
<dbReference type="PRINTS" id="PR00032">
    <property type="entry name" value="HTHARAC"/>
</dbReference>
<dbReference type="Pfam" id="PF02311">
    <property type="entry name" value="AraC_binding"/>
    <property type="match status" value="1"/>
</dbReference>
<dbReference type="Pfam" id="PF12833">
    <property type="entry name" value="HTH_18"/>
    <property type="match status" value="1"/>
</dbReference>
<dbReference type="Gene3D" id="1.10.10.60">
    <property type="entry name" value="Homeodomain-like"/>
    <property type="match status" value="1"/>
</dbReference>
<evidence type="ECO:0000256" key="2">
    <source>
        <dbReference type="ARBA" id="ARBA00023125"/>
    </source>
</evidence>
<dbReference type="RefSeq" id="WP_167185396.1">
    <property type="nucleotide sequence ID" value="NZ_JAASQL010000001.1"/>
</dbReference>
<accession>A0ABX0UAC5</accession>
<dbReference type="InterPro" id="IPR003313">
    <property type="entry name" value="AraC-bd"/>
</dbReference>
<dbReference type="PANTHER" id="PTHR11019">
    <property type="entry name" value="HTH-TYPE TRANSCRIPTIONAL REGULATOR NIMR"/>
    <property type="match status" value="1"/>
</dbReference>
<evidence type="ECO:0000256" key="3">
    <source>
        <dbReference type="ARBA" id="ARBA00023163"/>
    </source>
</evidence>
<dbReference type="SMART" id="SM00342">
    <property type="entry name" value="HTH_ARAC"/>
    <property type="match status" value="1"/>
</dbReference>
<keyword evidence="6" id="KW-1185">Reference proteome</keyword>
<name>A0ABX0UAC5_9FLAO</name>
<sequence length="258" mass="29463">MNNDYQTYPVVELGFQLNSNLPVTGYSELITDAVCLTHSHPRAQLIYATNGVMKVVTNHQIWMVNPLQGLWIPGGEEHQVFFQKDVNLFSAFIDPSVANTLPFDSLAFDISIFLKELLFKIISFNNKLATNQQKRIIAVFLDELALVKPSLTFLPTSNHPKLKKVVNLLMMDLSNKYTIDYYANHVNISTRTLSRLFVKELGMNYSNWCIRFKLLEAIKKLGEKQSVKEIAIDLGYETPSAFIYMFKKNLGKTPANYI</sequence>
<evidence type="ECO:0000313" key="5">
    <source>
        <dbReference type="EMBL" id="NIJ44770.1"/>
    </source>
</evidence>